<dbReference type="OrthoDB" id="9816482at2"/>
<evidence type="ECO:0000313" key="2">
    <source>
        <dbReference type="EMBL" id="OXA88105.1"/>
    </source>
</evidence>
<sequence>MTNKIEGTFINAKFKPRARLLLQLGDQLIKNESIALIELVKNAYDADANVVNVLMDIPDDNSNGTIIIEDDGYGMPIDIVENVWLEPGSDFKTKKIENNEVSPKYKRLPIGEKGIGRFGVHKLGNIIELVTKAENSKEVYVKIDWSTFNEYKYLEDVPIKIFERDIPLYFTNGKTGTQLTISNLHKTWERGVAREIKRAITSLISPFETKDSFKPEFDILNRPDWFDGLLKWEEVKELSLYHFKASMKGNEISSFKYEFTPWASMPKLELKEVGLDDKLVKSFKNLKYINEKNKEIGFSLDDFSIGEITFEGYVFDLDSYILSLGVSDKTGFRKYMKNAGGVSVFRDGLRVYDYGEPENDWLGLDYRRFNSPTKSISNNLILGAVFINRKDSKDLIEKTNREGFIENDAYKAFKNSILHIFDCVEILRIGDKRKLKEIYGPTPKSAPVMSLLADAQDYVENNVKDESVKKEIVKFLDKIEADYKRVNENLLKAAGAGLSMSIVVHEVDKIIGEVMKVLTAENASDRVLKLVKHLSSLIDGYAEIIRKSNQNNENIIEIIDQALFNTEYRLAAHKIKIIKEYKNYNGGTKVKIAKNLLIGSLMNVIDNSIYWLDKANDAKPSLIKSIFINIIEEENYLNLVFTDNGTGFLIPTEDIVEPFVSAKPNGIGLGLHISNEIMLAQKGKLIFPNVGDFEVPDEFKNGATIVFALKK</sequence>
<protein>
    <submittedName>
        <fullName evidence="2">ATP-binding protein</fullName>
    </submittedName>
</protein>
<name>A0A0D0EZG0_9FLAO</name>
<evidence type="ECO:0000313" key="1">
    <source>
        <dbReference type="EMBL" id="KIO54423.1"/>
    </source>
</evidence>
<accession>A0A0D0EZG0</accession>
<evidence type="ECO:0000313" key="3">
    <source>
        <dbReference type="Proteomes" id="UP000032061"/>
    </source>
</evidence>
<dbReference type="Pfam" id="PF13589">
    <property type="entry name" value="HATPase_c_3"/>
    <property type="match status" value="1"/>
</dbReference>
<organism evidence="1 3">
    <name type="scientific">Flavobacterium hibernum</name>
    <dbReference type="NCBI Taxonomy" id="37752"/>
    <lineage>
        <taxon>Bacteria</taxon>
        <taxon>Pseudomonadati</taxon>
        <taxon>Bacteroidota</taxon>
        <taxon>Flavobacteriia</taxon>
        <taxon>Flavobacteriales</taxon>
        <taxon>Flavobacteriaceae</taxon>
        <taxon>Flavobacterium</taxon>
    </lineage>
</organism>
<dbReference type="EMBL" id="JPRK01000003">
    <property type="protein sequence ID" value="KIO54423.1"/>
    <property type="molecule type" value="Genomic_DNA"/>
</dbReference>
<dbReference type="Proteomes" id="UP000198302">
    <property type="component" value="Unassembled WGS sequence"/>
</dbReference>
<keyword evidence="2" id="KW-0067">ATP-binding</keyword>
<dbReference type="Gene3D" id="3.30.565.10">
    <property type="entry name" value="Histidine kinase-like ATPase, C-terminal domain"/>
    <property type="match status" value="2"/>
</dbReference>
<keyword evidence="4" id="KW-1185">Reference proteome</keyword>
<keyword evidence="2" id="KW-0547">Nucleotide-binding</keyword>
<reference evidence="1 3" key="1">
    <citation type="submission" date="2015-01" db="EMBL/GenBank/DDBJ databases">
        <title>Genome of Flavobacterium hibernum DSM 12611.</title>
        <authorList>
            <person name="Stropko S.J."/>
            <person name="Pipes S.E."/>
            <person name="Newman J.D."/>
        </authorList>
    </citation>
    <scope>NUCLEOTIDE SEQUENCE [LARGE SCALE GENOMIC DNA]</scope>
    <source>
        <strain evidence="1 3">DSM 12611</strain>
    </source>
</reference>
<proteinExistence type="predicted"/>
<dbReference type="RefSeq" id="WP_041516085.1">
    <property type="nucleotide sequence ID" value="NZ_JPRK01000003.1"/>
</dbReference>
<dbReference type="AlphaFoldDB" id="A0A0D0EZG0"/>
<gene>
    <name evidence="2" type="ORF">B0A73_10030</name>
    <name evidence="1" type="ORF">IW18_02960</name>
</gene>
<dbReference type="EMBL" id="MUGX01000011">
    <property type="protein sequence ID" value="OXA88105.1"/>
    <property type="molecule type" value="Genomic_DNA"/>
</dbReference>
<dbReference type="Proteomes" id="UP000032061">
    <property type="component" value="Unassembled WGS sequence"/>
</dbReference>
<dbReference type="GO" id="GO:0005524">
    <property type="term" value="F:ATP binding"/>
    <property type="evidence" value="ECO:0007669"/>
    <property type="project" value="UniProtKB-KW"/>
</dbReference>
<dbReference type="SUPFAM" id="SSF55874">
    <property type="entry name" value="ATPase domain of HSP90 chaperone/DNA topoisomerase II/histidine kinase"/>
    <property type="match status" value="2"/>
</dbReference>
<reference evidence="2 4" key="2">
    <citation type="submission" date="2016-11" db="EMBL/GenBank/DDBJ databases">
        <title>Whole genomes of Flavobacteriaceae.</title>
        <authorList>
            <person name="Stine C."/>
            <person name="Li C."/>
            <person name="Tadesse D."/>
        </authorList>
    </citation>
    <scope>NUCLEOTIDE SEQUENCE [LARGE SCALE GENOMIC DNA]</scope>
    <source>
        <strain evidence="2 4">ATCC 51468</strain>
    </source>
</reference>
<dbReference type="STRING" id="37752.IW18_02960"/>
<dbReference type="InterPro" id="IPR036890">
    <property type="entry name" value="HATPase_C_sf"/>
</dbReference>
<comment type="caution">
    <text evidence="1">The sequence shown here is derived from an EMBL/GenBank/DDBJ whole genome shotgun (WGS) entry which is preliminary data.</text>
</comment>
<evidence type="ECO:0000313" key="4">
    <source>
        <dbReference type="Proteomes" id="UP000198302"/>
    </source>
</evidence>